<organism evidence="1 2">
    <name type="scientific">Thermobifida halotolerans</name>
    <dbReference type="NCBI Taxonomy" id="483545"/>
    <lineage>
        <taxon>Bacteria</taxon>
        <taxon>Bacillati</taxon>
        <taxon>Actinomycetota</taxon>
        <taxon>Actinomycetes</taxon>
        <taxon>Streptosporangiales</taxon>
        <taxon>Nocardiopsidaceae</taxon>
        <taxon>Thermobifida</taxon>
    </lineage>
</organism>
<dbReference type="RefSeq" id="WP_068688536.1">
    <property type="nucleotide sequence ID" value="NZ_CP063196.1"/>
</dbReference>
<evidence type="ECO:0000313" key="2">
    <source>
        <dbReference type="Proteomes" id="UP000265719"/>
    </source>
</evidence>
<protein>
    <submittedName>
        <fullName evidence="1">Uncharacterized protein</fullName>
    </submittedName>
</protein>
<keyword evidence="2" id="KW-1185">Reference proteome</keyword>
<gene>
    <name evidence="1" type="ORF">NI17_014505</name>
</gene>
<reference evidence="1" key="1">
    <citation type="submission" date="2020-10" db="EMBL/GenBank/DDBJ databases">
        <title>De novo genome project of the cellulose decomposer Thermobifida halotolerans type strain.</title>
        <authorList>
            <person name="Nagy I."/>
            <person name="Horvath B."/>
            <person name="Kukolya J."/>
            <person name="Nagy I."/>
            <person name="Orsini M."/>
        </authorList>
    </citation>
    <scope>NUCLEOTIDE SEQUENCE</scope>
    <source>
        <strain evidence="1">DSM 44931</strain>
    </source>
</reference>
<proteinExistence type="predicted"/>
<dbReference type="KEGG" id="thao:NI17_014505"/>
<accession>A0A399G4S5</accession>
<dbReference type="Proteomes" id="UP000265719">
    <property type="component" value="Chromosome"/>
</dbReference>
<dbReference type="AlphaFoldDB" id="A0A399G4S5"/>
<evidence type="ECO:0000313" key="1">
    <source>
        <dbReference type="EMBL" id="UOE18060.1"/>
    </source>
</evidence>
<dbReference type="EMBL" id="CP063196">
    <property type="protein sequence ID" value="UOE18060.1"/>
    <property type="molecule type" value="Genomic_DNA"/>
</dbReference>
<sequence length="129" mass="14696">MARAFFRDESPMGDRLDTFALDDLPDRTTVRELVRLRVREEVERHNARRPAVFRGLVQPGPVEAELNGTSRRRRHVDCGRQVEAAERAFQRNGFVLIVGDRQVEDLDETVDLTADPEITFIKLVPLVGG</sequence>
<dbReference type="OrthoDB" id="214814at2"/>
<name>A0A399G4S5_9ACTN</name>